<feature type="region of interest" description="Disordered" evidence="1">
    <location>
        <begin position="165"/>
        <end position="239"/>
    </location>
</feature>
<accession>A0AAV2L970</accession>
<feature type="region of interest" description="Disordered" evidence="1">
    <location>
        <begin position="252"/>
        <end position="279"/>
    </location>
</feature>
<gene>
    <name evidence="2" type="ORF">KC01_LOCUS27248</name>
</gene>
<keyword evidence="3" id="KW-1185">Reference proteome</keyword>
<evidence type="ECO:0000256" key="1">
    <source>
        <dbReference type="SAM" id="MobiDB-lite"/>
    </source>
</evidence>
<feature type="compositionally biased region" description="Basic residues" evidence="1">
    <location>
        <begin position="222"/>
        <end position="233"/>
    </location>
</feature>
<feature type="compositionally biased region" description="Polar residues" evidence="1">
    <location>
        <begin position="196"/>
        <end position="205"/>
    </location>
</feature>
<feature type="compositionally biased region" description="Basic residues" evidence="1">
    <location>
        <begin position="167"/>
        <end position="176"/>
    </location>
</feature>
<evidence type="ECO:0000313" key="2">
    <source>
        <dbReference type="EMBL" id="CAL1598892.1"/>
    </source>
</evidence>
<evidence type="ECO:0000313" key="3">
    <source>
        <dbReference type="Proteomes" id="UP001497482"/>
    </source>
</evidence>
<feature type="compositionally biased region" description="Basic and acidic residues" evidence="1">
    <location>
        <begin position="206"/>
        <end position="221"/>
    </location>
</feature>
<reference evidence="2 3" key="1">
    <citation type="submission" date="2024-04" db="EMBL/GenBank/DDBJ databases">
        <authorList>
            <person name="Waldvogel A.-M."/>
            <person name="Schoenle A."/>
        </authorList>
    </citation>
    <scope>NUCLEOTIDE SEQUENCE [LARGE SCALE GENOMIC DNA]</scope>
</reference>
<dbReference type="Proteomes" id="UP001497482">
    <property type="component" value="Chromosome 22"/>
</dbReference>
<proteinExistence type="predicted"/>
<protein>
    <submittedName>
        <fullName evidence="2">Uncharacterized protein</fullName>
    </submittedName>
</protein>
<sequence>MLWSFRELTHSAAINGGDLTHEFLQILERTPSKLKRIRNWRAFQNSKKPKSDGADSAFQGASLDGLSSSFFPSTSDADLSSLGAGSFAAFHNMDAAAKACGYEFPPTLPSDFTLIKEKPSKQNSATFSRPQKVLTLEKYREKHAPDLTLQNGFKTETELYPALSPIAHHHKSKRSQAHSSQSESRRDKASSKKPKTQNCQENGSNEELKMRIKVSSESKEKHKDHHRHSKHSHQYTVNGRATTDMLLRPAGGDVSAVSSRKRPHGDSHNSHHHTKGSRGAKNALNAHFSDVTHDGTNGLTAPNGHAAPNGHTDYKNTFDMLDSLLNAQAMNL</sequence>
<dbReference type="EMBL" id="OZ035844">
    <property type="protein sequence ID" value="CAL1598892.1"/>
    <property type="molecule type" value="Genomic_DNA"/>
</dbReference>
<organism evidence="2 3">
    <name type="scientific">Knipowitschia caucasica</name>
    <name type="common">Caucasian dwarf goby</name>
    <name type="synonym">Pomatoschistus caucasicus</name>
    <dbReference type="NCBI Taxonomy" id="637954"/>
    <lineage>
        <taxon>Eukaryota</taxon>
        <taxon>Metazoa</taxon>
        <taxon>Chordata</taxon>
        <taxon>Craniata</taxon>
        <taxon>Vertebrata</taxon>
        <taxon>Euteleostomi</taxon>
        <taxon>Actinopterygii</taxon>
        <taxon>Neopterygii</taxon>
        <taxon>Teleostei</taxon>
        <taxon>Neoteleostei</taxon>
        <taxon>Acanthomorphata</taxon>
        <taxon>Gobiaria</taxon>
        <taxon>Gobiiformes</taxon>
        <taxon>Gobioidei</taxon>
        <taxon>Gobiidae</taxon>
        <taxon>Gobiinae</taxon>
        <taxon>Knipowitschia</taxon>
    </lineage>
</organism>
<dbReference type="AlphaFoldDB" id="A0AAV2L970"/>
<name>A0AAV2L970_KNICA</name>